<reference evidence="1 2" key="1">
    <citation type="submission" date="2017-11" db="EMBL/GenBank/DDBJ databases">
        <title>De-novo sequencing of pomegranate (Punica granatum L.) genome.</title>
        <authorList>
            <person name="Akparov Z."/>
            <person name="Amiraslanov A."/>
            <person name="Hajiyeva S."/>
            <person name="Abbasov M."/>
            <person name="Kaur K."/>
            <person name="Hamwieh A."/>
            <person name="Solovyev V."/>
            <person name="Salamov A."/>
            <person name="Braich B."/>
            <person name="Kosarev P."/>
            <person name="Mahmoud A."/>
            <person name="Hajiyev E."/>
            <person name="Babayeva S."/>
            <person name="Izzatullayeva V."/>
            <person name="Mammadov A."/>
            <person name="Mammadov A."/>
            <person name="Sharifova S."/>
            <person name="Ojaghi J."/>
            <person name="Eynullazada K."/>
            <person name="Bayramov B."/>
            <person name="Abdulazimova A."/>
            <person name="Shahmuradov I."/>
        </authorList>
    </citation>
    <scope>NUCLEOTIDE SEQUENCE [LARGE SCALE GENOMIC DNA]</scope>
    <source>
        <strain evidence="2">cv. AG2017</strain>
        <tissue evidence="1">Leaf</tissue>
    </source>
</reference>
<dbReference type="Proteomes" id="UP000233551">
    <property type="component" value="Unassembled WGS sequence"/>
</dbReference>
<accession>A0A2I0JZJ7</accession>
<protein>
    <submittedName>
        <fullName evidence="1">Uncharacterized protein</fullName>
    </submittedName>
</protein>
<sequence length="193" mass="21477">MDTLYVSECSGGLETRKQILFNLDDRSEVIRFCRLFAPLRSVLHVSETTAISVCRRPRLAERNDPFFFELGSTREAKMSSEKQSETYSLVRVTLGCVQTYFQVLFIGSWIGRPGSLVKKASANVRECLGLSRRLLKCARGCHWSFCSCLRVRMFAFVGPIVNSDPSFGRVFSVGAGGPKWGADSLPLFGCVLG</sequence>
<comment type="caution">
    <text evidence="1">The sequence shown here is derived from an EMBL/GenBank/DDBJ whole genome shotgun (WGS) entry which is preliminary data.</text>
</comment>
<organism evidence="1 2">
    <name type="scientific">Punica granatum</name>
    <name type="common">Pomegranate</name>
    <dbReference type="NCBI Taxonomy" id="22663"/>
    <lineage>
        <taxon>Eukaryota</taxon>
        <taxon>Viridiplantae</taxon>
        <taxon>Streptophyta</taxon>
        <taxon>Embryophyta</taxon>
        <taxon>Tracheophyta</taxon>
        <taxon>Spermatophyta</taxon>
        <taxon>Magnoliopsida</taxon>
        <taxon>eudicotyledons</taxon>
        <taxon>Gunneridae</taxon>
        <taxon>Pentapetalae</taxon>
        <taxon>rosids</taxon>
        <taxon>malvids</taxon>
        <taxon>Myrtales</taxon>
        <taxon>Lythraceae</taxon>
        <taxon>Punica</taxon>
    </lineage>
</organism>
<gene>
    <name evidence="1" type="ORF">CRG98_017851</name>
</gene>
<evidence type="ECO:0000313" key="1">
    <source>
        <dbReference type="EMBL" id="PKI61739.1"/>
    </source>
</evidence>
<dbReference type="AlphaFoldDB" id="A0A2I0JZJ7"/>
<name>A0A2I0JZJ7_PUNGR</name>
<evidence type="ECO:0000313" key="2">
    <source>
        <dbReference type="Proteomes" id="UP000233551"/>
    </source>
</evidence>
<keyword evidence="2" id="KW-1185">Reference proteome</keyword>
<dbReference type="EMBL" id="PGOL01001010">
    <property type="protein sequence ID" value="PKI61739.1"/>
    <property type="molecule type" value="Genomic_DNA"/>
</dbReference>
<proteinExistence type="predicted"/>